<keyword evidence="2" id="KW-1185">Reference proteome</keyword>
<evidence type="ECO:0000313" key="1">
    <source>
        <dbReference type="EMBL" id="OCH85392.1"/>
    </source>
</evidence>
<dbReference type="Proteomes" id="UP000250043">
    <property type="component" value="Unassembled WGS sequence"/>
</dbReference>
<name>A0A8E2DG03_9APHY</name>
<dbReference type="OrthoDB" id="10004862at2759"/>
<evidence type="ECO:0000313" key="2">
    <source>
        <dbReference type="Proteomes" id="UP000250043"/>
    </source>
</evidence>
<organism evidence="1 2">
    <name type="scientific">Obba rivulosa</name>
    <dbReference type="NCBI Taxonomy" id="1052685"/>
    <lineage>
        <taxon>Eukaryota</taxon>
        <taxon>Fungi</taxon>
        <taxon>Dikarya</taxon>
        <taxon>Basidiomycota</taxon>
        <taxon>Agaricomycotina</taxon>
        <taxon>Agaricomycetes</taxon>
        <taxon>Polyporales</taxon>
        <taxon>Gelatoporiaceae</taxon>
        <taxon>Obba</taxon>
    </lineage>
</organism>
<proteinExistence type="predicted"/>
<dbReference type="EMBL" id="KV722587">
    <property type="protein sequence ID" value="OCH85392.1"/>
    <property type="molecule type" value="Genomic_DNA"/>
</dbReference>
<protein>
    <submittedName>
        <fullName evidence="1">Uncharacterized protein</fullName>
    </submittedName>
</protein>
<dbReference type="AlphaFoldDB" id="A0A8E2DG03"/>
<accession>A0A8E2DG03</accession>
<reference evidence="1 2" key="1">
    <citation type="submission" date="2016-07" db="EMBL/GenBank/DDBJ databases">
        <title>Draft genome of the white-rot fungus Obba rivulosa 3A-2.</title>
        <authorList>
            <consortium name="DOE Joint Genome Institute"/>
            <person name="Miettinen O."/>
            <person name="Riley R."/>
            <person name="Acob R."/>
            <person name="Barry K."/>
            <person name="Cullen D."/>
            <person name="De Vries R."/>
            <person name="Hainaut M."/>
            <person name="Hatakka A."/>
            <person name="Henrissat B."/>
            <person name="Hilden K."/>
            <person name="Kuo R."/>
            <person name="Labutti K."/>
            <person name="Lipzen A."/>
            <person name="Makela M.R."/>
            <person name="Sandor L."/>
            <person name="Spatafora J.W."/>
            <person name="Grigoriev I.V."/>
            <person name="Hibbett D.S."/>
        </authorList>
    </citation>
    <scope>NUCLEOTIDE SEQUENCE [LARGE SCALE GENOMIC DNA]</scope>
    <source>
        <strain evidence="1 2">3A-2</strain>
    </source>
</reference>
<gene>
    <name evidence="1" type="ORF">OBBRIDRAFT_838996</name>
</gene>
<sequence>MPGAGALTPENPSPNPWLPILQSTLVHPDDHLCKLQRALVHFASLYGARPAGHFAPFANAAAPLEGAEVLDGSLFIRVAGLTAARVGWMREGQEDMGWDRHGFFF</sequence>